<evidence type="ECO:0000256" key="2">
    <source>
        <dbReference type="ARBA" id="ARBA00007316"/>
    </source>
</evidence>
<evidence type="ECO:0000256" key="3">
    <source>
        <dbReference type="ARBA" id="ARBA00008883"/>
    </source>
</evidence>
<evidence type="ECO:0000256" key="7">
    <source>
        <dbReference type="ARBA" id="ARBA00022679"/>
    </source>
</evidence>
<evidence type="ECO:0000256" key="17">
    <source>
        <dbReference type="SAM" id="MobiDB-lite"/>
    </source>
</evidence>
<comment type="catalytic activity">
    <reaction evidence="15">
        <text>L-tyrosyl-[protein] + ATP = O-phospho-L-tyrosyl-[protein] + ADP + H(+)</text>
        <dbReference type="Rhea" id="RHEA:10596"/>
        <dbReference type="Rhea" id="RHEA-COMP:10136"/>
        <dbReference type="Rhea" id="RHEA-COMP:20101"/>
        <dbReference type="ChEBI" id="CHEBI:15378"/>
        <dbReference type="ChEBI" id="CHEBI:30616"/>
        <dbReference type="ChEBI" id="CHEBI:46858"/>
        <dbReference type="ChEBI" id="CHEBI:61978"/>
        <dbReference type="ChEBI" id="CHEBI:456216"/>
        <dbReference type="EC" id="2.7.10.2"/>
    </reaction>
</comment>
<keyword evidence="10 22" id="KW-0418">Kinase</keyword>
<dbReference type="SUPFAM" id="SSF52540">
    <property type="entry name" value="P-loop containing nucleoside triphosphate hydrolases"/>
    <property type="match status" value="1"/>
</dbReference>
<dbReference type="Pfam" id="PF13807">
    <property type="entry name" value="GNVR"/>
    <property type="match status" value="1"/>
</dbReference>
<dbReference type="PANTHER" id="PTHR32309">
    <property type="entry name" value="TYROSINE-PROTEIN KINASE"/>
    <property type="match status" value="1"/>
</dbReference>
<keyword evidence="11" id="KW-0067">ATP-binding</keyword>
<evidence type="ECO:0000256" key="5">
    <source>
        <dbReference type="ARBA" id="ARBA00022475"/>
    </source>
</evidence>
<dbReference type="InterPro" id="IPR025669">
    <property type="entry name" value="AAA_dom"/>
</dbReference>
<evidence type="ECO:0000256" key="6">
    <source>
        <dbReference type="ARBA" id="ARBA00022519"/>
    </source>
</evidence>
<dbReference type="RefSeq" id="WP_152215100.1">
    <property type="nucleotide sequence ID" value="NZ_JBAQYD010000277.1"/>
</dbReference>
<evidence type="ECO:0000259" key="21">
    <source>
        <dbReference type="Pfam" id="PF13807"/>
    </source>
</evidence>
<feature type="domain" description="AAA" evidence="20">
    <location>
        <begin position="566"/>
        <end position="691"/>
    </location>
</feature>
<feature type="domain" description="Polysaccharide chain length determinant N-terminal" evidence="19">
    <location>
        <begin position="28"/>
        <end position="119"/>
    </location>
</feature>
<dbReference type="EC" id="2.7.10.2" evidence="4"/>
<proteinExistence type="inferred from homology"/>
<evidence type="ECO:0000256" key="15">
    <source>
        <dbReference type="ARBA" id="ARBA00051245"/>
    </source>
</evidence>
<dbReference type="GO" id="GO:0005886">
    <property type="term" value="C:plasma membrane"/>
    <property type="evidence" value="ECO:0007669"/>
    <property type="project" value="UniProtKB-SubCell"/>
</dbReference>
<dbReference type="GO" id="GO:0004715">
    <property type="term" value="F:non-membrane spanning protein tyrosine kinase activity"/>
    <property type="evidence" value="ECO:0007669"/>
    <property type="project" value="UniProtKB-EC"/>
</dbReference>
<keyword evidence="13 18" id="KW-0472">Membrane</keyword>
<evidence type="ECO:0000256" key="8">
    <source>
        <dbReference type="ARBA" id="ARBA00022692"/>
    </source>
</evidence>
<keyword evidence="12 18" id="KW-1133">Transmembrane helix</keyword>
<evidence type="ECO:0000256" key="12">
    <source>
        <dbReference type="ARBA" id="ARBA00022989"/>
    </source>
</evidence>
<dbReference type="EMBL" id="WESC01000004">
    <property type="protein sequence ID" value="KAB7741127.1"/>
    <property type="molecule type" value="Genomic_DNA"/>
</dbReference>
<feature type="region of interest" description="Disordered" evidence="17">
    <location>
        <begin position="1"/>
        <end position="21"/>
    </location>
</feature>
<dbReference type="PANTHER" id="PTHR32309:SF13">
    <property type="entry name" value="FERRIC ENTEROBACTIN TRANSPORT PROTEIN FEPE"/>
    <property type="match status" value="1"/>
</dbReference>
<keyword evidence="8 18" id="KW-0812">Transmembrane</keyword>
<dbReference type="InterPro" id="IPR050445">
    <property type="entry name" value="Bact_polysacc_biosynth/exp"/>
</dbReference>
<dbReference type="InterPro" id="IPR005700">
    <property type="entry name" value="EPS_ExoP-like"/>
</dbReference>
<evidence type="ECO:0000256" key="16">
    <source>
        <dbReference type="SAM" id="Coils"/>
    </source>
</evidence>
<evidence type="ECO:0000259" key="20">
    <source>
        <dbReference type="Pfam" id="PF13614"/>
    </source>
</evidence>
<dbReference type="Proteomes" id="UP000468901">
    <property type="component" value="Unassembled WGS sequence"/>
</dbReference>
<dbReference type="AlphaFoldDB" id="A0A6N6VJ67"/>
<comment type="caution">
    <text evidence="22">The sequence shown here is derived from an EMBL/GenBank/DDBJ whole genome shotgun (WGS) entry which is preliminary data.</text>
</comment>
<sequence>MNAPLQRSGAPAATPGGFGDPEDQTHLELDLVKLFRTLRRRLNVILSVVVAVSALATVAVFQLTPRYTAGTQVMIDTQRKDVVNLNDVMSGLGSDSAAIDTEVEIIRSRATARRVVEKLSLIDDPEFNPRLRPASWLDTINPLHWIGRLFASSNKAVQPSADEKEAMIDAAVDVVVGQEDVSRRALTYVIDISFTSPSPEKSARIADAIADAYIVSQLEAKFDATKQANDWLSGRLDELRRQLEASERAVELYKSQNNIVTTQTGTLNEQQLSELNAQLILARADRAEKHAKYDRARQIVQSGGSIESVVDVMQSSVIGSLRGQEAELARKQGDLSAKYGPRHPSILNLESERRDLESQIQNEVRRIVASLSNEAMVADARVNALQKSLDDLQHRTGQNNQAFVRLNELEREATANRTLYESFLGRFKETTQQQNLQMSDARVVARAAVPMGPSFPKKDLFIEIAFALSVLLGVGLAFLLDHLDNGVQTGQQLEGVLSLPHLATIPRTPREKDVDGKPMKPQDYVIQKPLSGFSEALRGLRTALALSNVDKPPRIILFTSALPDEGKTTTALSFARAAAHAGVKTLLIDCDLRHPSVHRALGWERVENGFVECLAGRVQFEDVIRKDGQTGLDVLPVASGAANPPDLLSSAQMRRLLDHVVGIYDLVILDSAPVLPVADTRVLALQADKTVFIVKWDATPRDAAASAIKELRSYNVDLAGAVLVQVDTARLAKYGYGASEGYYYGKYRHYYAD</sequence>
<evidence type="ECO:0000313" key="22">
    <source>
        <dbReference type="EMBL" id="KAB7741127.1"/>
    </source>
</evidence>
<keyword evidence="7 22" id="KW-0808">Transferase</keyword>
<keyword evidence="16" id="KW-0175">Coiled coil</keyword>
<protein>
    <recommendedName>
        <fullName evidence="4">non-specific protein-tyrosine kinase</fullName>
        <ecNumber evidence="4">2.7.10.2</ecNumber>
    </recommendedName>
</protein>
<keyword evidence="14" id="KW-0829">Tyrosine-protein kinase</keyword>
<keyword evidence="9" id="KW-0547">Nucleotide-binding</keyword>
<reference evidence="22 23" key="1">
    <citation type="submission" date="2019-09" db="EMBL/GenBank/DDBJ databases">
        <title>Parvibaculum sedimenti sp. nov., isolated from sediment.</title>
        <authorList>
            <person name="Wang Y."/>
        </authorList>
    </citation>
    <scope>NUCLEOTIDE SEQUENCE [LARGE SCALE GENOMIC DNA]</scope>
    <source>
        <strain evidence="22 23">HXT-9</strain>
    </source>
</reference>
<evidence type="ECO:0000256" key="1">
    <source>
        <dbReference type="ARBA" id="ARBA00004429"/>
    </source>
</evidence>
<dbReference type="Pfam" id="PF13614">
    <property type="entry name" value="AAA_31"/>
    <property type="match status" value="1"/>
</dbReference>
<gene>
    <name evidence="22" type="ORF">F2P47_05085</name>
</gene>
<dbReference type="Pfam" id="PF02706">
    <property type="entry name" value="Wzz"/>
    <property type="match status" value="1"/>
</dbReference>
<evidence type="ECO:0000256" key="13">
    <source>
        <dbReference type="ARBA" id="ARBA00023136"/>
    </source>
</evidence>
<accession>A0A6N6VJ67</accession>
<keyword evidence="23" id="KW-1185">Reference proteome</keyword>
<dbReference type="CDD" id="cd05387">
    <property type="entry name" value="BY-kinase"/>
    <property type="match status" value="1"/>
</dbReference>
<dbReference type="NCBIfam" id="TIGR01007">
    <property type="entry name" value="eps_fam"/>
    <property type="match status" value="1"/>
</dbReference>
<dbReference type="GO" id="GO:0005524">
    <property type="term" value="F:ATP binding"/>
    <property type="evidence" value="ECO:0007669"/>
    <property type="project" value="UniProtKB-KW"/>
</dbReference>
<evidence type="ECO:0000259" key="19">
    <source>
        <dbReference type="Pfam" id="PF02706"/>
    </source>
</evidence>
<dbReference type="InterPro" id="IPR003856">
    <property type="entry name" value="LPS_length_determ_N"/>
</dbReference>
<dbReference type="Gene3D" id="3.40.50.300">
    <property type="entry name" value="P-loop containing nucleotide triphosphate hydrolases"/>
    <property type="match status" value="1"/>
</dbReference>
<feature type="coiled-coil region" evidence="16">
    <location>
        <begin position="229"/>
        <end position="256"/>
    </location>
</feature>
<comment type="similarity">
    <text evidence="2">Belongs to the CpsD/CapB family.</text>
</comment>
<feature type="transmembrane region" description="Helical" evidence="18">
    <location>
        <begin position="42"/>
        <end position="63"/>
    </location>
</feature>
<evidence type="ECO:0000256" key="18">
    <source>
        <dbReference type="SAM" id="Phobius"/>
    </source>
</evidence>
<dbReference type="InterPro" id="IPR005702">
    <property type="entry name" value="Wzc-like_C"/>
</dbReference>
<dbReference type="InterPro" id="IPR027417">
    <property type="entry name" value="P-loop_NTPase"/>
</dbReference>
<dbReference type="InterPro" id="IPR032807">
    <property type="entry name" value="GNVR"/>
</dbReference>
<evidence type="ECO:0000313" key="23">
    <source>
        <dbReference type="Proteomes" id="UP000468901"/>
    </source>
</evidence>
<evidence type="ECO:0000256" key="14">
    <source>
        <dbReference type="ARBA" id="ARBA00023137"/>
    </source>
</evidence>
<dbReference type="NCBIfam" id="TIGR01005">
    <property type="entry name" value="eps_transp_fam"/>
    <property type="match status" value="1"/>
</dbReference>
<evidence type="ECO:0000256" key="9">
    <source>
        <dbReference type="ARBA" id="ARBA00022741"/>
    </source>
</evidence>
<name>A0A6N6VJ67_9HYPH</name>
<evidence type="ECO:0000256" key="4">
    <source>
        <dbReference type="ARBA" id="ARBA00011903"/>
    </source>
</evidence>
<evidence type="ECO:0000256" key="10">
    <source>
        <dbReference type="ARBA" id="ARBA00022777"/>
    </source>
</evidence>
<keyword evidence="5" id="KW-1003">Cell membrane</keyword>
<organism evidence="22 23">
    <name type="scientific">Parvibaculum sedimenti</name>
    <dbReference type="NCBI Taxonomy" id="2608632"/>
    <lineage>
        <taxon>Bacteria</taxon>
        <taxon>Pseudomonadati</taxon>
        <taxon>Pseudomonadota</taxon>
        <taxon>Alphaproteobacteria</taxon>
        <taxon>Hyphomicrobiales</taxon>
        <taxon>Parvibaculaceae</taxon>
        <taxon>Parvibaculum</taxon>
    </lineage>
</organism>
<keyword evidence="6" id="KW-0997">Cell inner membrane</keyword>
<comment type="similarity">
    <text evidence="3">Belongs to the etk/wzc family.</text>
</comment>
<feature type="domain" description="Tyrosine-protein kinase G-rich" evidence="21">
    <location>
        <begin position="408"/>
        <end position="479"/>
    </location>
</feature>
<evidence type="ECO:0000256" key="11">
    <source>
        <dbReference type="ARBA" id="ARBA00022840"/>
    </source>
</evidence>
<comment type="subcellular location">
    <subcellularLocation>
        <location evidence="1">Cell inner membrane</location>
        <topology evidence="1">Multi-pass membrane protein</topology>
    </subcellularLocation>
</comment>